<sequence>MMNYDVKINYLYNSGYFIETKNYILIFDYYIDISTSYIKSISNGTIGEADLKKNKKIFVFCSHSHKDHFNPVIFEWRSFRQDINYILSSDIQICDVDEKIYFVEPYADLTIDGIHIKTYGSTDIGVSFYIEVDGITIFHAGDLNWWHWWDEDKAYNEKAEKDFKGEIDKLKGIESDIAFFPVDPRLKESYSLGGEYFIKSVNPKIFIPMHFGDNYEITRLFAKHIERLNLPTKIMKLDYRGQEMRIELNS</sequence>
<protein>
    <submittedName>
        <fullName evidence="1">Hydrolase</fullName>
    </submittedName>
</protein>
<dbReference type="PANTHER" id="PTHR42967">
    <property type="entry name" value="METAL DEPENDENT HYDROLASE"/>
    <property type="match status" value="1"/>
</dbReference>
<name>A0ABQ5N285_9CLOT</name>
<dbReference type="EMBL" id="BRXR01000001">
    <property type="protein sequence ID" value="GLC29313.1"/>
    <property type="molecule type" value="Genomic_DNA"/>
</dbReference>
<organism evidence="1 2">
    <name type="scientific">Clostridium omnivorum</name>
    <dbReference type="NCBI Taxonomy" id="1604902"/>
    <lineage>
        <taxon>Bacteria</taxon>
        <taxon>Bacillati</taxon>
        <taxon>Bacillota</taxon>
        <taxon>Clostridia</taxon>
        <taxon>Eubacteriales</taxon>
        <taxon>Clostridiaceae</taxon>
        <taxon>Clostridium</taxon>
    </lineage>
</organism>
<proteinExistence type="predicted"/>
<dbReference type="InterPro" id="IPR036866">
    <property type="entry name" value="RibonucZ/Hydroxyglut_hydro"/>
</dbReference>
<reference evidence="1 2" key="1">
    <citation type="journal article" date="2024" name="Int. J. Syst. Evol. Microbiol.">
        <title>Clostridium omnivorum sp. nov., isolated from anoxic soil under the treatment of reductive soil disinfestation.</title>
        <authorList>
            <person name="Ueki A."/>
            <person name="Tonouchi A."/>
            <person name="Kaku N."/>
            <person name="Honma S."/>
            <person name="Ueki K."/>
        </authorList>
    </citation>
    <scope>NUCLEOTIDE SEQUENCE [LARGE SCALE GENOMIC DNA]</scope>
    <source>
        <strain evidence="1 2">E14</strain>
    </source>
</reference>
<dbReference type="Proteomes" id="UP001208567">
    <property type="component" value="Unassembled WGS sequence"/>
</dbReference>
<keyword evidence="1" id="KW-0378">Hydrolase</keyword>
<evidence type="ECO:0000313" key="1">
    <source>
        <dbReference type="EMBL" id="GLC29313.1"/>
    </source>
</evidence>
<gene>
    <name evidence="1" type="ORF">bsdE14_07230</name>
</gene>
<dbReference type="SUPFAM" id="SSF56281">
    <property type="entry name" value="Metallo-hydrolase/oxidoreductase"/>
    <property type="match status" value="1"/>
</dbReference>
<comment type="caution">
    <text evidence="1">The sequence shown here is derived from an EMBL/GenBank/DDBJ whole genome shotgun (WGS) entry which is preliminary data.</text>
</comment>
<evidence type="ECO:0000313" key="2">
    <source>
        <dbReference type="Proteomes" id="UP001208567"/>
    </source>
</evidence>
<dbReference type="RefSeq" id="WP_264848605.1">
    <property type="nucleotide sequence ID" value="NZ_BRXR01000001.1"/>
</dbReference>
<keyword evidence="2" id="KW-1185">Reference proteome</keyword>
<accession>A0ABQ5N285</accession>
<dbReference type="GO" id="GO:0016787">
    <property type="term" value="F:hydrolase activity"/>
    <property type="evidence" value="ECO:0007669"/>
    <property type="project" value="UniProtKB-KW"/>
</dbReference>
<dbReference type="PANTHER" id="PTHR42967:SF1">
    <property type="entry name" value="MBL FOLD METALLO-HYDROLASE"/>
    <property type="match status" value="1"/>
</dbReference>
<dbReference type="Gene3D" id="3.60.15.10">
    <property type="entry name" value="Ribonuclease Z/Hydroxyacylglutathione hydrolase-like"/>
    <property type="match status" value="1"/>
</dbReference>